<accession>A0A9K3CUB8</accession>
<proteinExistence type="predicted"/>
<gene>
    <name evidence="1" type="ORF">KIPB_004630</name>
</gene>
<name>A0A9K3CUB8_9EUKA</name>
<reference evidence="1 2" key="1">
    <citation type="journal article" date="2018" name="PLoS ONE">
        <title>The draft genome of Kipferlia bialata reveals reductive genome evolution in fornicate parasites.</title>
        <authorList>
            <person name="Tanifuji G."/>
            <person name="Takabayashi S."/>
            <person name="Kume K."/>
            <person name="Takagi M."/>
            <person name="Nakayama T."/>
            <person name="Kamikawa R."/>
            <person name="Inagaki Y."/>
            <person name="Hashimoto T."/>
        </authorList>
    </citation>
    <scope>NUCLEOTIDE SEQUENCE [LARGE SCALE GENOMIC DNA]</scope>
    <source>
        <strain evidence="1">NY0173</strain>
    </source>
</reference>
<sequence length="135" mass="15880">MDEDSDEEVFITKQECDIYAKYMIAVGHRCWRVLSFMDLDDGIVMTREQKVRSLVSLKMGIGLQRRCSPAKWGALDCGAVKYGYLPKEFSSEFYGCFRKYGHPDPSDRLTELKQWRRIYKPLLPYLILALENNYY</sequence>
<dbReference type="Proteomes" id="UP000265618">
    <property type="component" value="Unassembled WGS sequence"/>
</dbReference>
<organism evidence="1 2">
    <name type="scientific">Kipferlia bialata</name>
    <dbReference type="NCBI Taxonomy" id="797122"/>
    <lineage>
        <taxon>Eukaryota</taxon>
        <taxon>Metamonada</taxon>
        <taxon>Carpediemonas-like organisms</taxon>
        <taxon>Kipferlia</taxon>
    </lineage>
</organism>
<evidence type="ECO:0000313" key="1">
    <source>
        <dbReference type="EMBL" id="GIQ83326.1"/>
    </source>
</evidence>
<comment type="caution">
    <text evidence="1">The sequence shown here is derived from an EMBL/GenBank/DDBJ whole genome shotgun (WGS) entry which is preliminary data.</text>
</comment>
<dbReference type="EMBL" id="BDIP01001004">
    <property type="protein sequence ID" value="GIQ83326.1"/>
    <property type="molecule type" value="Genomic_DNA"/>
</dbReference>
<keyword evidence="2" id="KW-1185">Reference proteome</keyword>
<protein>
    <submittedName>
        <fullName evidence="1">Uncharacterized protein</fullName>
    </submittedName>
</protein>
<evidence type="ECO:0000313" key="2">
    <source>
        <dbReference type="Proteomes" id="UP000265618"/>
    </source>
</evidence>
<dbReference type="AlphaFoldDB" id="A0A9K3CUB8"/>